<feature type="region of interest" description="Disordered" evidence="1">
    <location>
        <begin position="18"/>
        <end position="78"/>
    </location>
</feature>
<reference evidence="3 4" key="1">
    <citation type="journal article" date="2017" name="BMC Genomics">
        <title>Chromosome level assembly and secondary metabolite potential of the parasitic fungus Cordyceps militaris.</title>
        <authorList>
            <person name="Kramer G.J."/>
            <person name="Nodwell J.R."/>
        </authorList>
    </citation>
    <scope>NUCLEOTIDE SEQUENCE [LARGE SCALE GENOMIC DNA]</scope>
    <source>
        <strain evidence="3 4">ATCC 34164</strain>
    </source>
</reference>
<protein>
    <submittedName>
        <fullName evidence="3">Uncharacterized protein</fullName>
    </submittedName>
</protein>
<proteinExistence type="predicted"/>
<evidence type="ECO:0000256" key="1">
    <source>
        <dbReference type="SAM" id="MobiDB-lite"/>
    </source>
</evidence>
<accession>A0A2H4SCT3</accession>
<organism evidence="3 4">
    <name type="scientific">Cordyceps militaris</name>
    <name type="common">Caterpillar fungus</name>
    <name type="synonym">Clavaria militaris</name>
    <dbReference type="NCBI Taxonomy" id="73501"/>
    <lineage>
        <taxon>Eukaryota</taxon>
        <taxon>Fungi</taxon>
        <taxon>Dikarya</taxon>
        <taxon>Ascomycota</taxon>
        <taxon>Pezizomycotina</taxon>
        <taxon>Sordariomycetes</taxon>
        <taxon>Hypocreomycetidae</taxon>
        <taxon>Hypocreales</taxon>
        <taxon>Cordycipitaceae</taxon>
        <taxon>Cordyceps</taxon>
    </lineage>
</organism>
<dbReference type="AlphaFoldDB" id="A0A2H4SCT3"/>
<evidence type="ECO:0000256" key="2">
    <source>
        <dbReference type="SAM" id="SignalP"/>
    </source>
</evidence>
<keyword evidence="2" id="KW-0732">Signal</keyword>
<gene>
    <name evidence="3" type="ORF">A9K55_006439</name>
</gene>
<dbReference type="EMBL" id="CP023323">
    <property type="protein sequence ID" value="ATY60920.1"/>
    <property type="molecule type" value="Genomic_DNA"/>
</dbReference>
<evidence type="ECO:0000313" key="4">
    <source>
        <dbReference type="Proteomes" id="UP000323067"/>
    </source>
</evidence>
<name>A0A2H4SCT3_CORMI</name>
<evidence type="ECO:0000313" key="3">
    <source>
        <dbReference type="EMBL" id="ATY60920.1"/>
    </source>
</evidence>
<dbReference type="VEuPathDB" id="FungiDB:A9K55_006439"/>
<dbReference type="Proteomes" id="UP000323067">
    <property type="component" value="Chromosome vi"/>
</dbReference>
<sequence length="78" mass="7469">MQLQSLLLSLVLGLAAAAPQAANQSPGDDNGCDQGSPLPGQDGTLCVGTHGENFGPAKAVAPPAAPGSTAGSDAASWA</sequence>
<feature type="signal peptide" evidence="2">
    <location>
        <begin position="1"/>
        <end position="17"/>
    </location>
</feature>
<feature type="compositionally biased region" description="Low complexity" evidence="1">
    <location>
        <begin position="56"/>
        <end position="78"/>
    </location>
</feature>
<feature type="chain" id="PRO_5014135670" evidence="2">
    <location>
        <begin position="18"/>
        <end position="78"/>
    </location>
</feature>